<proteinExistence type="predicted"/>
<sequence length="102" mass="12040">MVREVLRIAVPLLPVLLTSVQLLIYRIICSRISPRFFPSHLRLPPMGKRRVTQYIMDLHSLTADRKWNMMDYVATRVAQKNLEELEVLASRIDLRLPKRRSE</sequence>
<keyword evidence="1" id="KW-0812">Transmembrane</keyword>
<organism evidence="2 3">
    <name type="scientific">Ilyodon furcidens</name>
    <name type="common">goldbreast splitfin</name>
    <dbReference type="NCBI Taxonomy" id="33524"/>
    <lineage>
        <taxon>Eukaryota</taxon>
        <taxon>Metazoa</taxon>
        <taxon>Chordata</taxon>
        <taxon>Craniata</taxon>
        <taxon>Vertebrata</taxon>
        <taxon>Euteleostomi</taxon>
        <taxon>Actinopterygii</taxon>
        <taxon>Neopterygii</taxon>
        <taxon>Teleostei</taxon>
        <taxon>Neoteleostei</taxon>
        <taxon>Acanthomorphata</taxon>
        <taxon>Ovalentaria</taxon>
        <taxon>Atherinomorphae</taxon>
        <taxon>Cyprinodontiformes</taxon>
        <taxon>Goodeidae</taxon>
        <taxon>Ilyodon</taxon>
    </lineage>
</organism>
<comment type="caution">
    <text evidence="2">The sequence shown here is derived from an EMBL/GenBank/DDBJ whole genome shotgun (WGS) entry which is preliminary data.</text>
</comment>
<keyword evidence="1" id="KW-0472">Membrane</keyword>
<evidence type="ECO:0000313" key="3">
    <source>
        <dbReference type="Proteomes" id="UP001482620"/>
    </source>
</evidence>
<feature type="transmembrane region" description="Helical" evidence="1">
    <location>
        <begin position="6"/>
        <end position="28"/>
    </location>
</feature>
<keyword evidence="3" id="KW-1185">Reference proteome</keyword>
<evidence type="ECO:0000313" key="2">
    <source>
        <dbReference type="EMBL" id="MEQ2250883.1"/>
    </source>
</evidence>
<reference evidence="2 3" key="1">
    <citation type="submission" date="2021-06" db="EMBL/GenBank/DDBJ databases">
        <authorList>
            <person name="Palmer J.M."/>
        </authorList>
    </citation>
    <scope>NUCLEOTIDE SEQUENCE [LARGE SCALE GENOMIC DNA]</scope>
    <source>
        <strain evidence="3">if_2019</strain>
        <tissue evidence="2">Muscle</tissue>
    </source>
</reference>
<accession>A0ABV0V359</accession>
<protein>
    <submittedName>
        <fullName evidence="2">Uncharacterized protein</fullName>
    </submittedName>
</protein>
<dbReference type="EMBL" id="JAHRIQ010093004">
    <property type="protein sequence ID" value="MEQ2250883.1"/>
    <property type="molecule type" value="Genomic_DNA"/>
</dbReference>
<gene>
    <name evidence="2" type="ORF">ILYODFUR_005486</name>
</gene>
<evidence type="ECO:0000256" key="1">
    <source>
        <dbReference type="SAM" id="Phobius"/>
    </source>
</evidence>
<name>A0ABV0V359_9TELE</name>
<dbReference type="Proteomes" id="UP001482620">
    <property type="component" value="Unassembled WGS sequence"/>
</dbReference>
<keyword evidence="1" id="KW-1133">Transmembrane helix</keyword>